<dbReference type="InterPro" id="IPR003673">
    <property type="entry name" value="CoA-Trfase_fam_III"/>
</dbReference>
<reference evidence="2" key="1">
    <citation type="submission" date="2020-11" db="EMBL/GenBank/DDBJ databases">
        <authorList>
            <consortium name="DOE Joint Genome Institute"/>
            <person name="Ahrendt S."/>
            <person name="Riley R."/>
            <person name="Andreopoulos W."/>
            <person name="LaButti K."/>
            <person name="Pangilinan J."/>
            <person name="Ruiz-duenas F.J."/>
            <person name="Barrasa J.M."/>
            <person name="Sanchez-Garcia M."/>
            <person name="Camarero S."/>
            <person name="Miyauchi S."/>
            <person name="Serrano A."/>
            <person name="Linde D."/>
            <person name="Babiker R."/>
            <person name="Drula E."/>
            <person name="Ayuso-Fernandez I."/>
            <person name="Pacheco R."/>
            <person name="Padilla G."/>
            <person name="Ferreira P."/>
            <person name="Barriuso J."/>
            <person name="Kellner H."/>
            <person name="Castanera R."/>
            <person name="Alfaro M."/>
            <person name="Ramirez L."/>
            <person name="Pisabarro A.G."/>
            <person name="Kuo A."/>
            <person name="Tritt A."/>
            <person name="Lipzen A."/>
            <person name="He G."/>
            <person name="Yan M."/>
            <person name="Ng V."/>
            <person name="Cullen D."/>
            <person name="Martin F."/>
            <person name="Rosso M.-N."/>
            <person name="Henrissat B."/>
            <person name="Hibbett D."/>
            <person name="Martinez A.T."/>
            <person name="Grigoriev I.V."/>
        </authorList>
    </citation>
    <scope>NUCLEOTIDE SEQUENCE</scope>
    <source>
        <strain evidence="2">AH 44721</strain>
    </source>
</reference>
<dbReference type="InterPro" id="IPR050509">
    <property type="entry name" value="CoA-transferase_III"/>
</dbReference>
<dbReference type="EMBL" id="JADNYJ010000027">
    <property type="protein sequence ID" value="KAF8904080.1"/>
    <property type="molecule type" value="Genomic_DNA"/>
</dbReference>
<evidence type="ECO:0000313" key="3">
    <source>
        <dbReference type="Proteomes" id="UP000724874"/>
    </source>
</evidence>
<dbReference type="InterPro" id="IPR044855">
    <property type="entry name" value="CoA-Trfase_III_dom3_sf"/>
</dbReference>
<dbReference type="GO" id="GO:0003824">
    <property type="term" value="F:catalytic activity"/>
    <property type="evidence" value="ECO:0007669"/>
    <property type="project" value="InterPro"/>
</dbReference>
<dbReference type="Gene3D" id="3.30.1540.10">
    <property type="entry name" value="formyl-coa transferase, domain 3"/>
    <property type="match status" value="1"/>
</dbReference>
<evidence type="ECO:0000313" key="2">
    <source>
        <dbReference type="EMBL" id="KAF8904080.1"/>
    </source>
</evidence>
<dbReference type="Pfam" id="PF02515">
    <property type="entry name" value="CoA_transf_3"/>
    <property type="match status" value="1"/>
</dbReference>
<sequence length="535" mass="58354">MVDSRILQDMAETSEIPSELRSIWTSNGLPEGFLQHLKLTGNPDTAIPSSFKLGLAAQISIGLAALSAAYVHYLRTGVEQDVTVNARHAVLAFHSEAWYTINDSPPEGEIWDTVAGLYQNKGGEYVRIHTNFPHHRSGVLQVLSIPDHPIRATRADVSKALANWDAEEFEDACGKRGMCVFKLRTLEEWNETPQGKALKGAKVVDVRKVGEAGKKTYSHPELEGIKRPLQGVKMLDLSRVLAGPVAGRALAAQGAQVLLITSPNLPALPLLDTETSLGKRTTQLDLNSPSDKEKLGGLVRGADVFLQAYRPKGVEGKGFGVEDVIKIKSGAEGVVYASLRAWGWDGSWSDRRGFDSLVQTATGFNYDEGKEYQSFLLAQGQGDAKWAPRPLPMQALDHAAGYFLAFGINVGIAKSITEGGSHEIRVSLAAVGQWIRSLGRHSPLEAFGPESKPFPKRRSFPLDPEVEALSVEWEERKGGSAKGEKRKRRRMMALRQAGVLSLTPLREGVLSACEDGEDADWGAPIRLNADEPVWI</sequence>
<dbReference type="Gene3D" id="3.40.50.10540">
    <property type="entry name" value="Crotonobetainyl-coa:carnitine coa-transferase, domain 1"/>
    <property type="match status" value="2"/>
</dbReference>
<dbReference type="OrthoDB" id="2308815at2759"/>
<gene>
    <name evidence="2" type="ORF">CPB84DRAFT_1835733</name>
</gene>
<comment type="similarity">
    <text evidence="1">Belongs to the CoA-transferase III family.</text>
</comment>
<keyword evidence="3" id="KW-1185">Reference proteome</keyword>
<dbReference type="Proteomes" id="UP000724874">
    <property type="component" value="Unassembled WGS sequence"/>
</dbReference>
<proteinExistence type="inferred from homology"/>
<dbReference type="InterPro" id="IPR023606">
    <property type="entry name" value="CoA-Trfase_III_dom_1_sf"/>
</dbReference>
<evidence type="ECO:0000256" key="1">
    <source>
        <dbReference type="ARBA" id="ARBA00008383"/>
    </source>
</evidence>
<protein>
    <submittedName>
        <fullName evidence="2">CoA-transferase family III</fullName>
    </submittedName>
</protein>
<dbReference type="SUPFAM" id="SSF89796">
    <property type="entry name" value="CoA-transferase family III (CaiB/BaiF)"/>
    <property type="match status" value="2"/>
</dbReference>
<comment type="caution">
    <text evidence="2">The sequence shown here is derived from an EMBL/GenBank/DDBJ whole genome shotgun (WGS) entry which is preliminary data.</text>
</comment>
<accession>A0A9P5NUD2</accession>
<dbReference type="PANTHER" id="PTHR48228:SF4">
    <property type="entry name" value="BLR3030 PROTEIN"/>
    <property type="match status" value="1"/>
</dbReference>
<name>A0A9P5NUD2_GYMJU</name>
<dbReference type="PANTHER" id="PTHR48228">
    <property type="entry name" value="SUCCINYL-COA--D-CITRAMALATE COA-TRANSFERASE"/>
    <property type="match status" value="1"/>
</dbReference>
<dbReference type="AlphaFoldDB" id="A0A9P5NUD2"/>
<organism evidence="2 3">
    <name type="scientific">Gymnopilus junonius</name>
    <name type="common">Spectacular rustgill mushroom</name>
    <name type="synonym">Gymnopilus spectabilis subsp. junonius</name>
    <dbReference type="NCBI Taxonomy" id="109634"/>
    <lineage>
        <taxon>Eukaryota</taxon>
        <taxon>Fungi</taxon>
        <taxon>Dikarya</taxon>
        <taxon>Basidiomycota</taxon>
        <taxon>Agaricomycotina</taxon>
        <taxon>Agaricomycetes</taxon>
        <taxon>Agaricomycetidae</taxon>
        <taxon>Agaricales</taxon>
        <taxon>Agaricineae</taxon>
        <taxon>Hymenogastraceae</taxon>
        <taxon>Gymnopilus</taxon>
    </lineage>
</organism>